<dbReference type="RefSeq" id="WP_099148963.1">
    <property type="nucleotide sequence ID" value="NZ_PDUD01000009.1"/>
</dbReference>
<organism evidence="2 3">
    <name type="scientific">Flavilitoribacter nigricans (strain ATCC 23147 / DSM 23189 / NBRC 102662 / NCIMB 1420 / SS-2)</name>
    <name type="common">Lewinella nigricans</name>
    <dbReference type="NCBI Taxonomy" id="1122177"/>
    <lineage>
        <taxon>Bacteria</taxon>
        <taxon>Pseudomonadati</taxon>
        <taxon>Bacteroidota</taxon>
        <taxon>Saprospiria</taxon>
        <taxon>Saprospirales</taxon>
        <taxon>Lewinellaceae</taxon>
        <taxon>Flavilitoribacter</taxon>
    </lineage>
</organism>
<dbReference type="EMBL" id="PDUD01000009">
    <property type="protein sequence ID" value="PHN07513.1"/>
    <property type="molecule type" value="Genomic_DNA"/>
</dbReference>
<sequence>MKTALIPLLILLGSYTTFGQGFSSGKINASQWDTDVVITLKSDNGPDEIRIATKGKKTRRSYQKVKNLKINENSYQLIESCGSINILNEKGETLLKTNQDRSEIFLMNHEKFTRKKAKGNSGVFEYVNGNQQVIVSGQVKGGVIQLKNHSGEVRDALIALCLEELLQHAYDRYLNAIMTSSFLAQV</sequence>
<dbReference type="AlphaFoldDB" id="A0A2D0NID2"/>
<comment type="caution">
    <text evidence="2">The sequence shown here is derived from an EMBL/GenBank/DDBJ whole genome shotgun (WGS) entry which is preliminary data.</text>
</comment>
<evidence type="ECO:0000256" key="1">
    <source>
        <dbReference type="SAM" id="SignalP"/>
    </source>
</evidence>
<keyword evidence="1" id="KW-0732">Signal</keyword>
<protein>
    <submittedName>
        <fullName evidence="2">Uncharacterized protein</fullName>
    </submittedName>
</protein>
<gene>
    <name evidence="2" type="ORF">CRP01_05270</name>
</gene>
<evidence type="ECO:0000313" key="3">
    <source>
        <dbReference type="Proteomes" id="UP000223913"/>
    </source>
</evidence>
<evidence type="ECO:0000313" key="2">
    <source>
        <dbReference type="EMBL" id="PHN07513.1"/>
    </source>
</evidence>
<feature type="chain" id="PRO_5012587403" evidence="1">
    <location>
        <begin position="20"/>
        <end position="186"/>
    </location>
</feature>
<proteinExistence type="predicted"/>
<keyword evidence="3" id="KW-1185">Reference proteome</keyword>
<name>A0A2D0NID2_FLAN2</name>
<feature type="signal peptide" evidence="1">
    <location>
        <begin position="1"/>
        <end position="19"/>
    </location>
</feature>
<accession>A0A2D0NID2</accession>
<dbReference type="Proteomes" id="UP000223913">
    <property type="component" value="Unassembled WGS sequence"/>
</dbReference>
<reference evidence="2 3" key="1">
    <citation type="submission" date="2017-10" db="EMBL/GenBank/DDBJ databases">
        <title>The draft genome sequence of Lewinella nigricans NBRC 102662.</title>
        <authorList>
            <person name="Wang K."/>
        </authorList>
    </citation>
    <scope>NUCLEOTIDE SEQUENCE [LARGE SCALE GENOMIC DNA]</scope>
    <source>
        <strain evidence="2 3">NBRC 102662</strain>
    </source>
</reference>